<evidence type="ECO:0000313" key="2">
    <source>
        <dbReference type="Proteomes" id="UP000095284"/>
    </source>
</evidence>
<name>A0A1I7S5G0_BURXY</name>
<organism evidence="2 3">
    <name type="scientific">Bursaphelenchus xylophilus</name>
    <name type="common">Pinewood nematode worm</name>
    <name type="synonym">Aphelenchoides xylophilus</name>
    <dbReference type="NCBI Taxonomy" id="6326"/>
    <lineage>
        <taxon>Eukaryota</taxon>
        <taxon>Metazoa</taxon>
        <taxon>Ecdysozoa</taxon>
        <taxon>Nematoda</taxon>
        <taxon>Chromadorea</taxon>
        <taxon>Rhabditida</taxon>
        <taxon>Tylenchina</taxon>
        <taxon>Tylenchomorpha</taxon>
        <taxon>Aphelenchoidea</taxon>
        <taxon>Aphelenchoididae</taxon>
        <taxon>Bursaphelenchus</taxon>
    </lineage>
</organism>
<evidence type="ECO:0000256" key="1">
    <source>
        <dbReference type="SAM" id="SignalP"/>
    </source>
</evidence>
<sequence>MLLAFLCQLLFNTPFTVTLKPFFHLFRCAPPTEIVLGAVAEGRVDNITITSLLLELLSGSRFEPNSSFPSPLESQRARERVLLEMTMDS</sequence>
<feature type="signal peptide" evidence="1">
    <location>
        <begin position="1"/>
        <end position="18"/>
    </location>
</feature>
<keyword evidence="1" id="KW-0732">Signal</keyword>
<dbReference type="WBParaSite" id="BXY_0824500.1">
    <property type="protein sequence ID" value="BXY_0824500.1"/>
    <property type="gene ID" value="BXY_0824500"/>
</dbReference>
<feature type="chain" id="PRO_5009305494" evidence="1">
    <location>
        <begin position="19"/>
        <end position="89"/>
    </location>
</feature>
<accession>A0A1I7S5G0</accession>
<protein>
    <submittedName>
        <fullName evidence="3">Secreted protein</fullName>
    </submittedName>
</protein>
<reference evidence="3" key="1">
    <citation type="submission" date="2016-11" db="UniProtKB">
        <authorList>
            <consortium name="WormBaseParasite"/>
        </authorList>
    </citation>
    <scope>IDENTIFICATION</scope>
</reference>
<dbReference type="Proteomes" id="UP000095284">
    <property type="component" value="Unplaced"/>
</dbReference>
<dbReference type="AlphaFoldDB" id="A0A1I7S5G0"/>
<evidence type="ECO:0000313" key="3">
    <source>
        <dbReference type="WBParaSite" id="BXY_0824500.1"/>
    </source>
</evidence>
<proteinExistence type="predicted"/>